<comment type="caution">
    <text evidence="1">The sequence shown here is derived from an EMBL/GenBank/DDBJ whole genome shotgun (WGS) entry which is preliminary data.</text>
</comment>
<name>A0AC61QI05_9BACT</name>
<dbReference type="EMBL" id="SMOG01000023">
    <property type="protein sequence ID" value="TDF72592.1"/>
    <property type="molecule type" value="Genomic_DNA"/>
</dbReference>
<evidence type="ECO:0000313" key="2">
    <source>
        <dbReference type="Proteomes" id="UP000294588"/>
    </source>
</evidence>
<accession>A0AC61QI05</accession>
<protein>
    <submittedName>
        <fullName evidence="1">IS3 family transposase</fullName>
    </submittedName>
</protein>
<evidence type="ECO:0000313" key="1">
    <source>
        <dbReference type="EMBL" id="TDF72592.1"/>
    </source>
</evidence>
<gene>
    <name evidence="1" type="ORF">E0946_06165</name>
</gene>
<keyword evidence="2" id="KW-1185">Reference proteome</keyword>
<organism evidence="1 2">
    <name type="scientific">Candidatus Syntrophosphaera thermopropionivorans</name>
    <dbReference type="NCBI Taxonomy" id="2593015"/>
    <lineage>
        <taxon>Bacteria</taxon>
        <taxon>Pseudomonadati</taxon>
        <taxon>Candidatus Cloacimonadota</taxon>
        <taxon>Candidatus Cloacimonadia</taxon>
        <taxon>Candidatus Cloacimonadales</taxon>
        <taxon>Candidatus Cloacimonadaceae</taxon>
        <taxon>Candidatus Syntrophosphaera</taxon>
    </lineage>
</organism>
<proteinExistence type="predicted"/>
<dbReference type="Proteomes" id="UP000294588">
    <property type="component" value="Unassembled WGS sequence"/>
</dbReference>
<sequence length="285" mass="33542">MVSPQQKQAAVGDLSNQGWSKRKSCELVQLERKGLYYESKQSKENQQITEYLKEMAYQYVRWGLPRMVSVVRAKFGSVNHKRIRRLYCEARLQVPKRPRKQVKYRGQPLIQAEYPNHRWSMDFVSDSFINGRHFRVLNIIDDFTRELIFQVVDTSISGHRVARALSEIGQFRPLPQFIVCDNGPEFRSSIMFKWSQDNKVELRFIAPGKSQQNAFVKSFNGKFRKECLDLSSFVNPIEVRDVISKWRVDYNYNRPHSSLNFMPPAKYRENYENNVDSKSVTLQVV</sequence>
<reference evidence="1" key="1">
    <citation type="submission" date="2019-03" db="EMBL/GenBank/DDBJ databases">
        <title>Candidatus Syntrophosphaera thermopropionivorans: a novel player in syntrophic propionate oxidation during anaerobic digestion.</title>
        <authorList>
            <person name="Dyksma S."/>
        </authorList>
    </citation>
    <scope>NUCLEOTIDE SEQUENCE</scope>
    <source>
        <strain evidence="1">W5</strain>
    </source>
</reference>